<name>A0A4V3UNH6_9EURO</name>
<proteinExistence type="predicted"/>
<evidence type="ECO:0000313" key="1">
    <source>
        <dbReference type="EMBL" id="THC91284.1"/>
    </source>
</evidence>
<protein>
    <submittedName>
        <fullName evidence="1">Uncharacterized protein</fullName>
    </submittedName>
</protein>
<gene>
    <name evidence="1" type="ORF">EYZ11_009261</name>
</gene>
<accession>A0A4V3UNH6</accession>
<evidence type="ECO:0000313" key="2">
    <source>
        <dbReference type="Proteomes" id="UP000308092"/>
    </source>
</evidence>
<dbReference type="VEuPathDB" id="FungiDB:EYZ11_009261"/>
<dbReference type="EMBL" id="SOSA01000430">
    <property type="protein sequence ID" value="THC91284.1"/>
    <property type="molecule type" value="Genomic_DNA"/>
</dbReference>
<keyword evidence="2" id="KW-1185">Reference proteome</keyword>
<organism evidence="1 2">
    <name type="scientific">Aspergillus tanneri</name>
    <dbReference type="NCBI Taxonomy" id="1220188"/>
    <lineage>
        <taxon>Eukaryota</taxon>
        <taxon>Fungi</taxon>
        <taxon>Dikarya</taxon>
        <taxon>Ascomycota</taxon>
        <taxon>Pezizomycotina</taxon>
        <taxon>Eurotiomycetes</taxon>
        <taxon>Eurotiomycetidae</taxon>
        <taxon>Eurotiales</taxon>
        <taxon>Aspergillaceae</taxon>
        <taxon>Aspergillus</taxon>
        <taxon>Aspergillus subgen. Circumdati</taxon>
    </lineage>
</organism>
<sequence length="117" mass="13334">MWWPAWPPTRSAYRFGVFSRVIFGWGFGLNIKVLKLTECPRSQHEFGDVAYRLRVGYQRVVVGTVELNPTCGDRIQHLFARIGVQRTLQKDMHRGLQSLPAAAPIAFVGLDLVEEVH</sequence>
<dbReference type="AlphaFoldDB" id="A0A4V3UNH6"/>
<dbReference type="Proteomes" id="UP000308092">
    <property type="component" value="Unassembled WGS sequence"/>
</dbReference>
<reference evidence="1 2" key="1">
    <citation type="submission" date="2019-03" db="EMBL/GenBank/DDBJ databases">
        <title>The genome sequence of a newly discovered highly antifungal drug resistant Aspergillus species, Aspergillus tanneri NIH 1004.</title>
        <authorList>
            <person name="Mounaud S."/>
            <person name="Singh I."/>
            <person name="Joardar V."/>
            <person name="Pakala S."/>
            <person name="Pakala S."/>
            <person name="Venepally P."/>
            <person name="Hoover J."/>
            <person name="Nierman W."/>
            <person name="Chung J."/>
            <person name="Losada L."/>
        </authorList>
    </citation>
    <scope>NUCLEOTIDE SEQUENCE [LARGE SCALE GENOMIC DNA]</scope>
    <source>
        <strain evidence="1 2">NIH1004</strain>
    </source>
</reference>
<comment type="caution">
    <text evidence="1">The sequence shown here is derived from an EMBL/GenBank/DDBJ whole genome shotgun (WGS) entry which is preliminary data.</text>
</comment>